<comment type="caution">
    <text evidence="2">The sequence shown here is derived from an EMBL/GenBank/DDBJ whole genome shotgun (WGS) entry which is preliminary data.</text>
</comment>
<reference evidence="2 3" key="1">
    <citation type="submission" date="2018-09" db="EMBL/GenBank/DDBJ databases">
        <title>Draft genome sequence of Rhodopseudomonas palustris 2.1.18.</title>
        <authorList>
            <person name="Robertson S.L."/>
            <person name="Meyer T.E."/>
            <person name="Kyndt J.A."/>
        </authorList>
    </citation>
    <scope>NUCLEOTIDE SEQUENCE [LARGE SCALE GENOMIC DNA]</scope>
    <source>
        <strain evidence="2 3">2.1.18</strain>
    </source>
</reference>
<dbReference type="OrthoDB" id="8141173at2"/>
<proteinExistence type="predicted"/>
<evidence type="ECO:0000256" key="1">
    <source>
        <dbReference type="SAM" id="Phobius"/>
    </source>
</evidence>
<keyword evidence="1" id="KW-0472">Membrane</keyword>
<dbReference type="EMBL" id="QYYD01000003">
    <property type="protein sequence ID" value="RJF77162.1"/>
    <property type="molecule type" value="Genomic_DNA"/>
</dbReference>
<name>A0A418VM80_RHOPL</name>
<evidence type="ECO:0000313" key="2">
    <source>
        <dbReference type="EMBL" id="RJF77162.1"/>
    </source>
</evidence>
<gene>
    <name evidence="2" type="ORF">D4Q52_04920</name>
</gene>
<evidence type="ECO:0000313" key="3">
    <source>
        <dbReference type="Proteomes" id="UP000285523"/>
    </source>
</evidence>
<sequence>MTDEPQSARNETSKLTANFTSNLGVGLITAGVFAPALSLLSEYLMLTRNEFLYVGAGCVVLSAILRWAARSALRSIQ</sequence>
<keyword evidence="1" id="KW-1133">Transmembrane helix</keyword>
<protein>
    <submittedName>
        <fullName evidence="2">Uncharacterized protein</fullName>
    </submittedName>
</protein>
<feature type="transmembrane region" description="Helical" evidence="1">
    <location>
        <begin position="21"/>
        <end position="45"/>
    </location>
</feature>
<accession>A0A418VM80</accession>
<dbReference type="AlphaFoldDB" id="A0A418VM80"/>
<dbReference type="RefSeq" id="WP_119855412.1">
    <property type="nucleotide sequence ID" value="NZ_QYYD01000003.1"/>
</dbReference>
<feature type="transmembrane region" description="Helical" evidence="1">
    <location>
        <begin position="51"/>
        <end position="69"/>
    </location>
</feature>
<dbReference type="Proteomes" id="UP000285523">
    <property type="component" value="Unassembled WGS sequence"/>
</dbReference>
<organism evidence="2 3">
    <name type="scientific">Rhodopseudomonas palustris</name>
    <dbReference type="NCBI Taxonomy" id="1076"/>
    <lineage>
        <taxon>Bacteria</taxon>
        <taxon>Pseudomonadati</taxon>
        <taxon>Pseudomonadota</taxon>
        <taxon>Alphaproteobacteria</taxon>
        <taxon>Hyphomicrobiales</taxon>
        <taxon>Nitrobacteraceae</taxon>
        <taxon>Rhodopseudomonas</taxon>
    </lineage>
</organism>
<keyword evidence="1" id="KW-0812">Transmembrane</keyword>